<evidence type="ECO:0000313" key="2">
    <source>
        <dbReference type="Proteomes" id="UP000708208"/>
    </source>
</evidence>
<protein>
    <submittedName>
        <fullName evidence="1">Uncharacterized protein</fullName>
    </submittedName>
</protein>
<gene>
    <name evidence="1" type="ORF">AFUS01_LOCUS17250</name>
</gene>
<name>A0A8J2K5J2_9HEXA</name>
<organism evidence="1 2">
    <name type="scientific">Allacma fusca</name>
    <dbReference type="NCBI Taxonomy" id="39272"/>
    <lineage>
        <taxon>Eukaryota</taxon>
        <taxon>Metazoa</taxon>
        <taxon>Ecdysozoa</taxon>
        <taxon>Arthropoda</taxon>
        <taxon>Hexapoda</taxon>
        <taxon>Collembola</taxon>
        <taxon>Symphypleona</taxon>
        <taxon>Sminthuridae</taxon>
        <taxon>Allacma</taxon>
    </lineage>
</organism>
<dbReference type="Proteomes" id="UP000708208">
    <property type="component" value="Unassembled WGS sequence"/>
</dbReference>
<sequence>MRCQILSKSEENPKASFWNRMVKVFEDVMESVEHVKVMESGLKTAENQHQGEKTRLLCSSVWLSFGLVHIGLGEKTVNFVKKFGRKFAYITLAG</sequence>
<evidence type="ECO:0000313" key="1">
    <source>
        <dbReference type="EMBL" id="CAG7728476.1"/>
    </source>
</evidence>
<reference evidence="1" key="1">
    <citation type="submission" date="2021-06" db="EMBL/GenBank/DDBJ databases">
        <authorList>
            <person name="Hodson N. C."/>
            <person name="Mongue J. A."/>
            <person name="Jaron S. K."/>
        </authorList>
    </citation>
    <scope>NUCLEOTIDE SEQUENCE</scope>
</reference>
<comment type="caution">
    <text evidence="1">The sequence shown here is derived from an EMBL/GenBank/DDBJ whole genome shotgun (WGS) entry which is preliminary data.</text>
</comment>
<accession>A0A8J2K5J2</accession>
<proteinExistence type="predicted"/>
<keyword evidence="2" id="KW-1185">Reference proteome</keyword>
<dbReference type="EMBL" id="CAJVCH010164180">
    <property type="protein sequence ID" value="CAG7728476.1"/>
    <property type="molecule type" value="Genomic_DNA"/>
</dbReference>
<dbReference type="AlphaFoldDB" id="A0A8J2K5J2"/>